<evidence type="ECO:0000256" key="1">
    <source>
        <dbReference type="SAM" id="MobiDB-lite"/>
    </source>
</evidence>
<evidence type="ECO:0000313" key="4">
    <source>
        <dbReference type="EMBL" id="VFK74644.1"/>
    </source>
</evidence>
<protein>
    <submittedName>
        <fullName evidence="2">Uncharacterized protein</fullName>
    </submittedName>
</protein>
<name>A0A450XI97_9GAMM</name>
<evidence type="ECO:0000313" key="3">
    <source>
        <dbReference type="EMBL" id="VFK31468.1"/>
    </source>
</evidence>
<dbReference type="EMBL" id="CAADFO010000085">
    <property type="protein sequence ID" value="VFK31468.1"/>
    <property type="molecule type" value="Genomic_DNA"/>
</dbReference>
<proteinExistence type="predicted"/>
<organism evidence="2">
    <name type="scientific">Candidatus Kentrum sp. MB</name>
    <dbReference type="NCBI Taxonomy" id="2138164"/>
    <lineage>
        <taxon>Bacteria</taxon>
        <taxon>Pseudomonadati</taxon>
        <taxon>Pseudomonadota</taxon>
        <taxon>Gammaproteobacteria</taxon>
        <taxon>Candidatus Kentrum</taxon>
    </lineage>
</organism>
<dbReference type="EMBL" id="CAADFQ010000008">
    <property type="protein sequence ID" value="VFK29033.1"/>
    <property type="molecule type" value="Genomic_DNA"/>
</dbReference>
<accession>A0A450XI97</accession>
<feature type="region of interest" description="Disordered" evidence="1">
    <location>
        <begin position="110"/>
        <end position="145"/>
    </location>
</feature>
<sequence length="145" mass="15920">MPIPRGRGSGPGLRVLPSDRFLFPILNGREVIKVSGAIHSTLIGFPFDPFDALDGKRTGGGIFDGGDGSMADYGTVSGYTAPIRHSRTQKGANMSRARLLERISVYPTDFTENAPTHLPDRLDTDPPATFPIHDQERTEKNQWQK</sequence>
<feature type="compositionally biased region" description="Basic and acidic residues" evidence="1">
    <location>
        <begin position="133"/>
        <end position="145"/>
    </location>
</feature>
<reference evidence="2" key="1">
    <citation type="submission" date="2019-02" db="EMBL/GenBank/DDBJ databases">
        <authorList>
            <person name="Gruber-Vodicka R. H."/>
            <person name="Seah K. B. B."/>
        </authorList>
    </citation>
    <scope>NUCLEOTIDE SEQUENCE</scope>
    <source>
        <strain evidence="3">BECK_BZ197</strain>
        <strain evidence="4">BECK_BZ198</strain>
        <strain evidence="2">BECK_BZ199</strain>
    </source>
</reference>
<gene>
    <name evidence="3" type="ORF">BECKMB1821G_GA0114241_10853</name>
    <name evidence="4" type="ORF">BECKMB1821H_GA0114242_10083</name>
    <name evidence="2" type="ORF">BECKMB1821I_GA0114274_10083</name>
</gene>
<dbReference type="EMBL" id="CAADGH010000008">
    <property type="protein sequence ID" value="VFK74644.1"/>
    <property type="molecule type" value="Genomic_DNA"/>
</dbReference>
<evidence type="ECO:0000313" key="2">
    <source>
        <dbReference type="EMBL" id="VFK29033.1"/>
    </source>
</evidence>
<dbReference type="AlphaFoldDB" id="A0A450XI97"/>